<dbReference type="PROSITE" id="PS00455">
    <property type="entry name" value="AMP_BINDING"/>
    <property type="match status" value="1"/>
</dbReference>
<dbReference type="Gene3D" id="3.40.50.12780">
    <property type="entry name" value="N-terminal domain of ligase-like"/>
    <property type="match status" value="1"/>
</dbReference>
<proteinExistence type="predicted"/>
<feature type="domain" description="AMP-dependent synthetase/ligase" evidence="1">
    <location>
        <begin position="41"/>
        <end position="480"/>
    </location>
</feature>
<dbReference type="InterPro" id="IPR020845">
    <property type="entry name" value="AMP-binding_CS"/>
</dbReference>
<dbReference type="PANTHER" id="PTHR43813">
    <property type="entry name" value="ACYL-ACTIVATING ENZYME 16, CHLOROPLASTIC-RELATED"/>
    <property type="match status" value="1"/>
</dbReference>
<sequence length="671" mass="75006">MSMNASFSSELRDRDQAYVQAASDYANVQSLPEVWEKARSRFGKTLALWDPHATPPVQVTYSELVAQIQQFAAGIQALGLPPISNKIPPRVALFANDSPRWIVADQGLIYAGAADVVRGSDADREELLYILQNSGSHGLVVENLNLLEKLGSGLDDLPLQWVVLLSDEDPPTAIIDQPESLMVFSYDEVMAKGKNRPLEPAILKRDMLATLLYTSGTTGKPKGVMLTHGNLLHQINTLVSIIQPQPGDRILGILPTWHSLGRAAEYFVLSQGCTIVYTSIRHIKRDFAKYQPKFMIAVPRLWESIYEGVQKQFREQPENKQKLVNTFLSISERYILARRTWEGLRLDTHNPSSMERSLAALQMVLCWPIHKLATKLVYEKVREATGGHLKYVISGGGSLAMHLETFFEIVGLEVLVGYGLTETSPVLTARRYWRNLRGSAGLPIPETEIKIVDPETRQGLPVGDRGLVLARGPQVMQGYFNNPEATGKAIDAEGWFDTGDLGLITTEGHLVLTGRAKDTIVLTNGENIEPQPIEDACIRSPYIDQMMLVGQDQKYLGALIVPNFEALEQWAASQNLQLRLPSTVKTFSPKAPSNSEPEITLDNPVVQELFRQELNREVKNRPGYRPDDRIGVFRLITEPFSLENGLMTQTLKIKRPVVSDRYRKLISEMFT</sequence>
<dbReference type="EMBL" id="CP159837">
    <property type="protein sequence ID" value="XCM37232.1"/>
    <property type="molecule type" value="Genomic_DNA"/>
</dbReference>
<dbReference type="InterPro" id="IPR052987">
    <property type="entry name" value="Chloroplast_AMP-bd_Enzymes"/>
</dbReference>
<accession>A0AAU8JFF1</accession>
<dbReference type="InterPro" id="IPR042099">
    <property type="entry name" value="ANL_N_sf"/>
</dbReference>
<dbReference type="InterPro" id="IPR000873">
    <property type="entry name" value="AMP-dep_synth/lig_dom"/>
</dbReference>
<organism evidence="2">
    <name type="scientific">Planktothricoides raciborskii GIHE-MW2</name>
    <dbReference type="NCBI Taxonomy" id="2792601"/>
    <lineage>
        <taxon>Bacteria</taxon>
        <taxon>Bacillati</taxon>
        <taxon>Cyanobacteriota</taxon>
        <taxon>Cyanophyceae</taxon>
        <taxon>Oscillatoriophycideae</taxon>
        <taxon>Oscillatoriales</taxon>
        <taxon>Oscillatoriaceae</taxon>
        <taxon>Planktothricoides</taxon>
    </lineage>
</organism>
<dbReference type="GO" id="GO:0030497">
    <property type="term" value="P:fatty acid elongation"/>
    <property type="evidence" value="ECO:0007669"/>
    <property type="project" value="TreeGrafter"/>
</dbReference>
<dbReference type="GO" id="GO:0008922">
    <property type="term" value="F:long-chain fatty acid [acyl-carrier-protein] ligase activity"/>
    <property type="evidence" value="ECO:0007669"/>
    <property type="project" value="TreeGrafter"/>
</dbReference>
<protein>
    <submittedName>
        <fullName evidence="2">AMP-binding protein</fullName>
    </submittedName>
</protein>
<dbReference type="Pfam" id="PF23562">
    <property type="entry name" value="AMP-binding_C_3"/>
    <property type="match status" value="1"/>
</dbReference>
<dbReference type="AlphaFoldDB" id="A0AAU8JFF1"/>
<dbReference type="Pfam" id="PF00501">
    <property type="entry name" value="AMP-binding"/>
    <property type="match status" value="1"/>
</dbReference>
<evidence type="ECO:0000259" key="1">
    <source>
        <dbReference type="Pfam" id="PF00501"/>
    </source>
</evidence>
<dbReference type="SUPFAM" id="SSF56801">
    <property type="entry name" value="Acetyl-CoA synthetase-like"/>
    <property type="match status" value="1"/>
</dbReference>
<reference evidence="2" key="1">
    <citation type="submission" date="2024-07" db="EMBL/GenBank/DDBJ databases">
        <authorList>
            <person name="Kim Y.J."/>
            <person name="Jeong J.Y."/>
        </authorList>
    </citation>
    <scope>NUCLEOTIDE SEQUENCE</scope>
    <source>
        <strain evidence="2">GIHE-MW2</strain>
    </source>
</reference>
<name>A0AAU8JFF1_9CYAN</name>
<dbReference type="PANTHER" id="PTHR43813:SF1">
    <property type="entry name" value="ACYL-ACTIVATING ENZYME 16, CHLOROPLASTIC-RELATED"/>
    <property type="match status" value="1"/>
</dbReference>
<gene>
    <name evidence="2" type="ORF">ABWT76_006054</name>
</gene>
<evidence type="ECO:0000313" key="2">
    <source>
        <dbReference type="EMBL" id="XCM37232.1"/>
    </source>
</evidence>